<dbReference type="GO" id="GO:0070836">
    <property type="term" value="P:caveola assembly"/>
    <property type="evidence" value="ECO:0007669"/>
    <property type="project" value="InterPro"/>
</dbReference>
<sequence>MRRGQGVCRLAFTVAFEDVPLGSGGAAVPKLTRTTSRQCIACEHKAKLLPDIPEPVSAPPVLIPTQAPVIREQPAFTRDRTVMTTAKPESMRETLEDRDPNSLNQHVQIVWDDIIGEPEGARSPECAWRLSHACFRLARNWCYTALAVLLAPPCALLLGCGFACLAFEQIWCTAPCLRCVKIYFASLRTMVMACMAAVVEPAASAVGHVCRHIRVNFRKEAPEDKDMLII</sequence>
<comment type="caution">
    <text evidence="7">The sequence shown here is derived from an EMBL/GenBank/DDBJ whole genome shotgun (WGS) entry which is preliminary data.</text>
</comment>
<organism evidence="7 8">
    <name type="scientific">Mythimna separata</name>
    <name type="common">Oriental armyworm</name>
    <name type="synonym">Pseudaletia separata</name>
    <dbReference type="NCBI Taxonomy" id="271217"/>
    <lineage>
        <taxon>Eukaryota</taxon>
        <taxon>Metazoa</taxon>
        <taxon>Ecdysozoa</taxon>
        <taxon>Arthropoda</taxon>
        <taxon>Hexapoda</taxon>
        <taxon>Insecta</taxon>
        <taxon>Pterygota</taxon>
        <taxon>Neoptera</taxon>
        <taxon>Endopterygota</taxon>
        <taxon>Lepidoptera</taxon>
        <taxon>Glossata</taxon>
        <taxon>Ditrysia</taxon>
        <taxon>Noctuoidea</taxon>
        <taxon>Noctuidae</taxon>
        <taxon>Noctuinae</taxon>
        <taxon>Hadenini</taxon>
        <taxon>Mythimna</taxon>
    </lineage>
</organism>
<dbReference type="Proteomes" id="UP001231518">
    <property type="component" value="Chromosome 2"/>
</dbReference>
<dbReference type="GO" id="GO:0060090">
    <property type="term" value="F:molecular adaptor activity"/>
    <property type="evidence" value="ECO:0007669"/>
    <property type="project" value="TreeGrafter"/>
</dbReference>
<comment type="subcellular location">
    <subcellularLocation>
        <location evidence="1 6">Cell membrane</location>
        <topology evidence="1 6">Peripheral membrane protein</topology>
    </subcellularLocation>
    <subcellularLocation>
        <location evidence="6">Golgi apparatus membrane</location>
        <topology evidence="6">Peripheral membrane protein</topology>
    </subcellularLocation>
    <subcellularLocation>
        <location evidence="6">Membrane</location>
        <location evidence="6">Caveola</location>
        <topology evidence="6">Peripheral membrane protein</topology>
    </subcellularLocation>
</comment>
<keyword evidence="4 6" id="KW-0333">Golgi apparatus</keyword>
<evidence type="ECO:0000256" key="6">
    <source>
        <dbReference type="RuleBase" id="RU000680"/>
    </source>
</evidence>
<evidence type="ECO:0000256" key="5">
    <source>
        <dbReference type="ARBA" id="ARBA00023136"/>
    </source>
</evidence>
<keyword evidence="5 6" id="KW-0472">Membrane</keyword>
<name>A0AAD7Z1W9_MYTSE</name>
<evidence type="ECO:0000256" key="4">
    <source>
        <dbReference type="ARBA" id="ARBA00023034"/>
    </source>
</evidence>
<dbReference type="PANTHER" id="PTHR10844:SF19">
    <property type="entry name" value="CAVEOLIN-2"/>
    <property type="match status" value="1"/>
</dbReference>
<dbReference type="GO" id="GO:0000139">
    <property type="term" value="C:Golgi membrane"/>
    <property type="evidence" value="ECO:0007669"/>
    <property type="project" value="UniProtKB-SubCell"/>
</dbReference>
<accession>A0AAD7Z1W9</accession>
<dbReference type="GO" id="GO:0005901">
    <property type="term" value="C:caveola"/>
    <property type="evidence" value="ECO:0007669"/>
    <property type="project" value="UniProtKB-SubCell"/>
</dbReference>
<dbReference type="AlphaFoldDB" id="A0AAD7Z1W9"/>
<dbReference type="Pfam" id="PF01146">
    <property type="entry name" value="Caveolin"/>
    <property type="match status" value="1"/>
</dbReference>
<protein>
    <recommendedName>
        <fullName evidence="6">Caveolin</fullName>
    </recommendedName>
</protein>
<comment type="similarity">
    <text evidence="2 6">Belongs to the caveolin family.</text>
</comment>
<evidence type="ECO:0000256" key="2">
    <source>
        <dbReference type="ARBA" id="ARBA00010988"/>
    </source>
</evidence>
<comment type="function">
    <text evidence="6">May act as a scaffolding protein within caveolar membranes. Interacts directly with G-protein alpha subunits and can functionally regulate their activity.</text>
</comment>
<evidence type="ECO:0000313" key="8">
    <source>
        <dbReference type="Proteomes" id="UP001231518"/>
    </source>
</evidence>
<keyword evidence="8" id="KW-1185">Reference proteome</keyword>
<evidence type="ECO:0000313" key="7">
    <source>
        <dbReference type="EMBL" id="KAJ8735201.1"/>
    </source>
</evidence>
<dbReference type="InterPro" id="IPR001612">
    <property type="entry name" value="Caveolin"/>
</dbReference>
<evidence type="ECO:0000256" key="3">
    <source>
        <dbReference type="ARBA" id="ARBA00022475"/>
    </source>
</evidence>
<keyword evidence="3 6" id="KW-1003">Cell membrane</keyword>
<evidence type="ECO:0000256" key="1">
    <source>
        <dbReference type="ARBA" id="ARBA00004202"/>
    </source>
</evidence>
<proteinExistence type="inferred from homology"/>
<reference evidence="7" key="1">
    <citation type="submission" date="2023-03" db="EMBL/GenBank/DDBJ databases">
        <title>Chromosome-level genomes of two armyworms, Mythimna separata and Mythimna loreyi, provide insights into the biosynthesis and reception of sex pheromones.</title>
        <authorList>
            <person name="Zhao H."/>
        </authorList>
    </citation>
    <scope>NUCLEOTIDE SEQUENCE</scope>
    <source>
        <strain evidence="7">BeijingLab</strain>
        <tissue evidence="7">Pupa</tissue>
    </source>
</reference>
<gene>
    <name evidence="7" type="ORF">PYW07_006821</name>
</gene>
<dbReference type="PANTHER" id="PTHR10844">
    <property type="entry name" value="CAVEOLIN"/>
    <property type="match status" value="1"/>
</dbReference>
<dbReference type="EMBL" id="JARGEI010000002">
    <property type="protein sequence ID" value="KAJ8735201.1"/>
    <property type="molecule type" value="Genomic_DNA"/>
</dbReference>